<evidence type="ECO:0000256" key="3">
    <source>
        <dbReference type="ARBA" id="ARBA00022640"/>
    </source>
</evidence>
<dbReference type="InterPro" id="IPR029058">
    <property type="entry name" value="AB_hydrolase_fold"/>
</dbReference>
<evidence type="ECO:0000259" key="11">
    <source>
        <dbReference type="Pfam" id="PF00326"/>
    </source>
</evidence>
<dbReference type="EMBL" id="GBEZ01015293">
    <property type="protein sequence ID" value="JAC70859.1"/>
    <property type="molecule type" value="Transcribed_RNA"/>
</dbReference>
<organism evidence="12">
    <name type="scientific">Tetraselmis sp. GSL018</name>
    <dbReference type="NCBI Taxonomy" id="582737"/>
    <lineage>
        <taxon>Eukaryota</taxon>
        <taxon>Viridiplantae</taxon>
        <taxon>Chlorophyta</taxon>
        <taxon>core chlorophytes</taxon>
        <taxon>Chlorodendrophyceae</taxon>
        <taxon>Chlorodendrales</taxon>
        <taxon>Chlorodendraceae</taxon>
        <taxon>Tetraselmis</taxon>
    </lineage>
</organism>
<dbReference type="GO" id="GO:0009570">
    <property type="term" value="C:chloroplast stroma"/>
    <property type="evidence" value="ECO:0007669"/>
    <property type="project" value="UniProtKB-SubCell"/>
</dbReference>
<keyword evidence="5" id="KW-0378">Hydrolase</keyword>
<protein>
    <recommendedName>
        <fullName evidence="10">Probable glutamyl endopeptidase, chloroplastic</fullName>
    </recommendedName>
</protein>
<keyword evidence="4" id="KW-0645">Protease</keyword>
<dbReference type="SUPFAM" id="SSF53474">
    <property type="entry name" value="alpha/beta-Hydrolases"/>
    <property type="match status" value="1"/>
</dbReference>
<gene>
    <name evidence="12" type="ORF">TSPGSL018_3219</name>
</gene>
<keyword evidence="3" id="KW-0934">Plastid</keyword>
<feature type="domain" description="Peptidase S9 prolyl oligopeptidase catalytic" evidence="11">
    <location>
        <begin position="761"/>
        <end position="915"/>
    </location>
</feature>
<dbReference type="InterPro" id="IPR011042">
    <property type="entry name" value="6-blade_b-propeller_TolB-like"/>
</dbReference>
<dbReference type="PANTHER" id="PTHR42776:SF28">
    <property type="entry name" value="GLUTAMYL ENDOPEPTIDASE, CHLOROPLASTIC-RELATED"/>
    <property type="match status" value="1"/>
</dbReference>
<dbReference type="Gene3D" id="3.40.50.1820">
    <property type="entry name" value="alpha/beta hydrolase"/>
    <property type="match status" value="1"/>
</dbReference>
<comment type="subcellular location">
    <subcellularLocation>
        <location evidence="1">Plastid</location>
        <location evidence="1">Chloroplast stroma</location>
    </subcellularLocation>
</comment>
<keyword evidence="2" id="KW-0150">Chloroplast</keyword>
<evidence type="ECO:0000256" key="5">
    <source>
        <dbReference type="ARBA" id="ARBA00022801"/>
    </source>
</evidence>
<evidence type="ECO:0000256" key="6">
    <source>
        <dbReference type="ARBA" id="ARBA00022825"/>
    </source>
</evidence>
<comment type="function">
    <text evidence="8">Serine-type protease active in vitro against the LHCII N-terminal. Cleaves its substrate on the carboxy-side of Glu residues.</text>
</comment>
<reference evidence="12" key="1">
    <citation type="submission" date="2014-05" db="EMBL/GenBank/DDBJ databases">
        <title>The transcriptome of the halophilic microalga Tetraselmis sp. GSL018 isolated from the Great Salt Lake, Utah.</title>
        <authorList>
            <person name="Jinkerson R.E."/>
            <person name="D'Adamo S."/>
            <person name="Posewitz M.C."/>
        </authorList>
    </citation>
    <scope>NUCLEOTIDE SEQUENCE</scope>
    <source>
        <strain evidence="12">GSL018</strain>
    </source>
</reference>
<evidence type="ECO:0000256" key="7">
    <source>
        <dbReference type="ARBA" id="ARBA00022946"/>
    </source>
</evidence>
<dbReference type="GO" id="GO:0004252">
    <property type="term" value="F:serine-type endopeptidase activity"/>
    <property type="evidence" value="ECO:0007669"/>
    <property type="project" value="TreeGrafter"/>
</dbReference>
<sequence length="928" mass="102460">MQLIVSGGYNALATTCSRLRPRNPSKKLFTALPRNICKVNDRHHFLECLNVVGTKHLFRGLVNSRYDAKGISVQGSATSSEAGLVEKATANQSGSGWKQPPEEIRQIVEMPVPPALSFSPDRTKMLQLFTAGPLPPIEELGRPELKLAGLRIDPETNSRSRMTGYTVSMSVVPAGTVVPVEPGAPEETPITGVPAGLNLHYASWSPDSRHIAFATVSRGRPGDPPREALRLWVADAETGEARPLLGDLRLNSVFEDYMWLDEGAIIASVLVDGREPPPRRPEVPVGPVVQSNLEGAKSQVRTYPDLLKDGHDEELFEYHCESHLVRVDIASGEVAYLSKEPRIFTSVAASPDSRYLLVSWLERPFSFTVPCGRFPKMVELWDRDGATLKRLASLPLAEDVPVLFNSCRKGPRSIGWRTDEPSEVSWIECHDGGDPSVEVSPRDTVYTLSADNLEAEPKAIAHTDLRCGGVAWGDGDLALLYESWWKTRRSVTWMIAPDRPEDGKKVLFDRDYEDVYGDPGAPMSRRTPLGTYVLAILRDQGGFSGRQLLLSGAGASPEGNRPFVDLLDIETRETTRLWQSSPPSLERVASIMSDSDGGFTAPITLDSLRMLVTRETKVDPPQYFVRSNWAPGASAAETRLTNFPHPYPTLRDLQKEVVHYQRSDGLPLNATLYLPPGYDASRDGPLPTILWAYPREYKTKEAAGQLRKSPHAFSSIGSLSPTLWLTRGYAVLDGPTFPIIGEGDQEANDTYVDQLRDAAEAAVKYLVDRGISERHRIAVGGHSYGAFMTANLLAHTDLFAAGIARSGAYNRTLTPFGFQAEERTIWEAPETYMKMSPFMNVDKIKAPILLIHGQDDNNTGTFPMQSERFYAALKGQGVPSKLVLLPYESHGYVAFESIMHTLYEQDVWLEQYVKNNKKNSDNGGSGGK</sequence>
<evidence type="ECO:0000256" key="4">
    <source>
        <dbReference type="ARBA" id="ARBA00022670"/>
    </source>
</evidence>
<accession>A0A061RJB7</accession>
<dbReference type="PANTHER" id="PTHR42776">
    <property type="entry name" value="SERINE PEPTIDASE S9 FAMILY MEMBER"/>
    <property type="match status" value="1"/>
</dbReference>
<evidence type="ECO:0000313" key="12">
    <source>
        <dbReference type="EMBL" id="JAC70859.1"/>
    </source>
</evidence>
<evidence type="ECO:0000256" key="9">
    <source>
        <dbReference type="ARBA" id="ARBA00060950"/>
    </source>
</evidence>
<dbReference type="FunFam" id="3.40.50.1820:FF:000049">
    <property type="entry name" value="probable glutamyl endopeptidase, chloroplastic"/>
    <property type="match status" value="1"/>
</dbReference>
<dbReference type="InterPro" id="IPR001375">
    <property type="entry name" value="Peptidase_S9_cat"/>
</dbReference>
<dbReference type="AlphaFoldDB" id="A0A061RJB7"/>
<comment type="similarity">
    <text evidence="9">Belongs to the peptidase S9D family.</text>
</comment>
<evidence type="ECO:0000256" key="1">
    <source>
        <dbReference type="ARBA" id="ARBA00004470"/>
    </source>
</evidence>
<evidence type="ECO:0000256" key="8">
    <source>
        <dbReference type="ARBA" id="ARBA00054431"/>
    </source>
</evidence>
<keyword evidence="6" id="KW-0720">Serine protease</keyword>
<dbReference type="SUPFAM" id="SSF82171">
    <property type="entry name" value="DPP6 N-terminal domain-like"/>
    <property type="match status" value="1"/>
</dbReference>
<dbReference type="Gene3D" id="2.120.10.30">
    <property type="entry name" value="TolB, C-terminal domain"/>
    <property type="match status" value="1"/>
</dbReference>
<proteinExistence type="inferred from homology"/>
<dbReference type="GO" id="GO:0006508">
    <property type="term" value="P:proteolysis"/>
    <property type="evidence" value="ECO:0007669"/>
    <property type="project" value="UniProtKB-KW"/>
</dbReference>
<evidence type="ECO:0000256" key="10">
    <source>
        <dbReference type="ARBA" id="ARBA00073000"/>
    </source>
</evidence>
<keyword evidence="7" id="KW-0809">Transit peptide</keyword>
<dbReference type="Pfam" id="PF00326">
    <property type="entry name" value="Peptidase_S9"/>
    <property type="match status" value="1"/>
</dbReference>
<evidence type="ECO:0000256" key="2">
    <source>
        <dbReference type="ARBA" id="ARBA00022528"/>
    </source>
</evidence>
<name>A0A061RJB7_9CHLO</name>